<dbReference type="PANTHER" id="PTHR21581:SF6">
    <property type="entry name" value="TRAFFICKING PROTEIN PARTICLE COMPLEX SUBUNIT 12"/>
    <property type="match status" value="1"/>
</dbReference>
<evidence type="ECO:0000256" key="15">
    <source>
        <dbReference type="RuleBase" id="RU004016"/>
    </source>
</evidence>
<dbReference type="Pfam" id="PF07943">
    <property type="entry name" value="PBP5_C"/>
    <property type="match status" value="1"/>
</dbReference>
<dbReference type="InterPro" id="IPR015956">
    <property type="entry name" value="Peniciliin-bd_prot_C_sf"/>
</dbReference>
<evidence type="ECO:0000256" key="1">
    <source>
        <dbReference type="ARBA" id="ARBA00003217"/>
    </source>
</evidence>
<dbReference type="Gene3D" id="3.40.710.10">
    <property type="entry name" value="DD-peptidase/beta-lactamase superfamily"/>
    <property type="match status" value="1"/>
</dbReference>
<dbReference type="RefSeq" id="WP_006312678.1">
    <property type="nucleotide sequence ID" value="NZ_ARZA01000146.1"/>
</dbReference>
<keyword evidence="9" id="KW-0133">Cell shape</keyword>
<keyword evidence="8 17" id="KW-0378">Hydrolase</keyword>
<evidence type="ECO:0000256" key="13">
    <source>
        <dbReference type="PIRSR" id="PIRSR618044-1"/>
    </source>
</evidence>
<reference evidence="17 18" key="1">
    <citation type="journal article" date="2015" name="Geomicrobiol. J.">
        <title>Caldisalinibacter kiritimatiensis gen. nov., sp. nov., a moderately thermohalophilic thiosulfate-reducing bacterium from a hypersaline microbial mat.</title>
        <authorList>
            <person name="Ben Hania W."/>
            <person name="Joseph M."/>
            <person name="Fiebig A."/>
            <person name="Bunk B."/>
            <person name="Klenk H.-P."/>
            <person name="Fardeau M.-L."/>
            <person name="Spring S."/>
        </authorList>
    </citation>
    <scope>NUCLEOTIDE SEQUENCE [LARGE SCALE GENOMIC DNA]</scope>
    <source>
        <strain evidence="17 18">L21-TH-D2</strain>
    </source>
</reference>
<evidence type="ECO:0000256" key="7">
    <source>
        <dbReference type="ARBA" id="ARBA00022729"/>
    </source>
</evidence>
<feature type="binding site" evidence="14">
    <location>
        <position position="222"/>
    </location>
    <ligand>
        <name>substrate</name>
    </ligand>
</feature>
<feature type="domain" description="Peptidase S11 D-Ala-D-Ala carboxypeptidase A C-terminal" evidence="16">
    <location>
        <begin position="279"/>
        <end position="367"/>
    </location>
</feature>
<evidence type="ECO:0000256" key="3">
    <source>
        <dbReference type="ARBA" id="ARBA00007164"/>
    </source>
</evidence>
<keyword evidence="7" id="KW-0732">Signal</keyword>
<accession>R1CE41</accession>
<dbReference type="InterPro" id="IPR018044">
    <property type="entry name" value="Peptidase_S11"/>
</dbReference>
<dbReference type="Proteomes" id="UP000013378">
    <property type="component" value="Unassembled WGS sequence"/>
</dbReference>
<evidence type="ECO:0000256" key="9">
    <source>
        <dbReference type="ARBA" id="ARBA00022960"/>
    </source>
</evidence>
<dbReference type="AlphaFoldDB" id="R1CE41"/>
<dbReference type="GO" id="GO:0006508">
    <property type="term" value="P:proteolysis"/>
    <property type="evidence" value="ECO:0007669"/>
    <property type="project" value="UniProtKB-KW"/>
</dbReference>
<dbReference type="PANTHER" id="PTHR21581">
    <property type="entry name" value="D-ALANYL-D-ALANINE CARBOXYPEPTIDASE"/>
    <property type="match status" value="1"/>
</dbReference>
<dbReference type="Gene3D" id="2.60.410.10">
    <property type="entry name" value="D-Ala-D-Ala carboxypeptidase, C-terminal domain"/>
    <property type="match status" value="1"/>
</dbReference>
<protein>
    <recommendedName>
        <fullName evidence="4">serine-type D-Ala-D-Ala carboxypeptidase</fullName>
        <ecNumber evidence="4">3.4.16.4</ecNumber>
    </recommendedName>
</protein>
<dbReference type="UniPathway" id="UPA00219"/>
<dbReference type="STRING" id="1304284.L21TH_1413"/>
<dbReference type="PATRIC" id="fig|1304284.3.peg.1383"/>
<dbReference type="OrthoDB" id="1701915at2"/>
<dbReference type="EC" id="3.4.16.4" evidence="4"/>
<evidence type="ECO:0000256" key="14">
    <source>
        <dbReference type="PIRSR" id="PIRSR618044-2"/>
    </source>
</evidence>
<sequence>MKKIFTFIIVITILFTNIAYADGNIEDGLKSVLLGEYKSGEIVYNYNVDTPMEIASITKLMTYLVTMDLVSEGKVGLDDIVTVSQNASRVGGSSFNLKAGERVKLSTLLDSILIVSGNDSCVAIAEYVAGTEEKFVEMMNKKAKDIGLKTARFLNSSGLPEKDGQNMMSTRDIFKLSRYVISKYPKILNATRMINLNVETRNFNKENTNSVLRKIPELDGLKTGYTDLAGYCLVSTLPVMQSSKNTENFRLIGIIMGAKSEEQRRNKTIELLKYGIDNYEKRKIILKNQVIETIKVYGAKNENLDLLASKDYSTIVKKGANISKDVEIKKDITAPVKKGEVIGKVTIYIDNKKEEEIELIASRTVYKANVFMRIFRYLMDLIGLIGEY</sequence>
<comment type="similarity">
    <text evidence="3 15">Belongs to the peptidase S11 family.</text>
</comment>
<dbReference type="SMART" id="SM00936">
    <property type="entry name" value="PBP5_C"/>
    <property type="match status" value="1"/>
</dbReference>
<dbReference type="InterPro" id="IPR012907">
    <property type="entry name" value="Peptidase_S11_C"/>
</dbReference>
<name>R1CE41_9FIRM</name>
<dbReference type="SUPFAM" id="SSF56601">
    <property type="entry name" value="beta-lactamase/transpeptidase-like"/>
    <property type="match status" value="1"/>
</dbReference>
<keyword evidence="6" id="KW-0645">Protease</keyword>
<evidence type="ECO:0000256" key="5">
    <source>
        <dbReference type="ARBA" id="ARBA00022645"/>
    </source>
</evidence>
<feature type="active site" evidence="13">
    <location>
        <position position="116"/>
    </location>
</feature>
<comment type="function">
    <text evidence="1">Removes C-terminal D-alanyl residues from sugar-peptide cell wall precursors.</text>
</comment>
<dbReference type="GO" id="GO:0071555">
    <property type="term" value="P:cell wall organization"/>
    <property type="evidence" value="ECO:0007669"/>
    <property type="project" value="UniProtKB-KW"/>
</dbReference>
<evidence type="ECO:0000313" key="18">
    <source>
        <dbReference type="Proteomes" id="UP000013378"/>
    </source>
</evidence>
<evidence type="ECO:0000259" key="16">
    <source>
        <dbReference type="SMART" id="SM00936"/>
    </source>
</evidence>
<dbReference type="SUPFAM" id="SSF69189">
    <property type="entry name" value="Penicillin-binding protein associated domain"/>
    <property type="match status" value="1"/>
</dbReference>
<evidence type="ECO:0000256" key="6">
    <source>
        <dbReference type="ARBA" id="ARBA00022670"/>
    </source>
</evidence>
<evidence type="ECO:0000256" key="12">
    <source>
        <dbReference type="ARBA" id="ARBA00034000"/>
    </source>
</evidence>
<gene>
    <name evidence="17" type="ORF">L21TH_1413</name>
</gene>
<evidence type="ECO:0000313" key="17">
    <source>
        <dbReference type="EMBL" id="EOD00540.1"/>
    </source>
</evidence>
<dbReference type="EMBL" id="ARZA01000146">
    <property type="protein sequence ID" value="EOD00540.1"/>
    <property type="molecule type" value="Genomic_DNA"/>
</dbReference>
<dbReference type="GO" id="GO:0009252">
    <property type="term" value="P:peptidoglycan biosynthetic process"/>
    <property type="evidence" value="ECO:0007669"/>
    <property type="project" value="UniProtKB-UniPathway"/>
</dbReference>
<evidence type="ECO:0000256" key="11">
    <source>
        <dbReference type="ARBA" id="ARBA00023316"/>
    </source>
</evidence>
<proteinExistence type="inferred from homology"/>
<dbReference type="InterPro" id="IPR037167">
    <property type="entry name" value="Peptidase_S11_C_sf"/>
</dbReference>
<dbReference type="InterPro" id="IPR001967">
    <property type="entry name" value="Peptidase_S11_N"/>
</dbReference>
<dbReference type="eggNOG" id="COG1686">
    <property type="taxonomic scope" value="Bacteria"/>
</dbReference>
<dbReference type="InterPro" id="IPR012338">
    <property type="entry name" value="Beta-lactam/transpept-like"/>
</dbReference>
<evidence type="ECO:0000256" key="8">
    <source>
        <dbReference type="ARBA" id="ARBA00022801"/>
    </source>
</evidence>
<keyword evidence="10" id="KW-0573">Peptidoglycan synthesis</keyword>
<feature type="active site" description="Acyl-ester intermediate" evidence="13">
    <location>
        <position position="56"/>
    </location>
</feature>
<dbReference type="PRINTS" id="PR00725">
    <property type="entry name" value="DADACBPTASE1"/>
</dbReference>
<comment type="catalytic activity">
    <reaction evidence="12">
        <text>Preferential cleavage: (Ac)2-L-Lys-D-Ala-|-D-Ala. Also transpeptidation of peptidyl-alanyl moieties that are N-acyl substituents of D-alanine.</text>
        <dbReference type="EC" id="3.4.16.4"/>
    </reaction>
</comment>
<dbReference type="GO" id="GO:0008360">
    <property type="term" value="P:regulation of cell shape"/>
    <property type="evidence" value="ECO:0007669"/>
    <property type="project" value="UniProtKB-KW"/>
</dbReference>
<keyword evidence="11" id="KW-0961">Cell wall biogenesis/degradation</keyword>
<comment type="caution">
    <text evidence="17">The sequence shown here is derived from an EMBL/GenBank/DDBJ whole genome shotgun (WGS) entry which is preliminary data.</text>
</comment>
<dbReference type="GO" id="GO:0009002">
    <property type="term" value="F:serine-type D-Ala-D-Ala carboxypeptidase activity"/>
    <property type="evidence" value="ECO:0007669"/>
    <property type="project" value="UniProtKB-EC"/>
</dbReference>
<comment type="pathway">
    <text evidence="2">Cell wall biogenesis; peptidoglycan biosynthesis.</text>
</comment>
<evidence type="ECO:0000256" key="2">
    <source>
        <dbReference type="ARBA" id="ARBA00004752"/>
    </source>
</evidence>
<evidence type="ECO:0000256" key="4">
    <source>
        <dbReference type="ARBA" id="ARBA00012448"/>
    </source>
</evidence>
<dbReference type="Pfam" id="PF00768">
    <property type="entry name" value="Peptidase_S11"/>
    <property type="match status" value="1"/>
</dbReference>
<organism evidence="17 18">
    <name type="scientific">Caldisalinibacter kiritimatiensis</name>
    <dbReference type="NCBI Taxonomy" id="1304284"/>
    <lineage>
        <taxon>Bacteria</taxon>
        <taxon>Bacillati</taxon>
        <taxon>Bacillota</taxon>
        <taxon>Tissierellia</taxon>
        <taxon>Tissierellales</taxon>
        <taxon>Thermohalobacteraceae</taxon>
        <taxon>Caldisalinibacter</taxon>
    </lineage>
</organism>
<feature type="active site" description="Proton acceptor" evidence="13">
    <location>
        <position position="59"/>
    </location>
</feature>
<evidence type="ECO:0000256" key="10">
    <source>
        <dbReference type="ARBA" id="ARBA00022984"/>
    </source>
</evidence>
<keyword evidence="18" id="KW-1185">Reference proteome</keyword>
<keyword evidence="5 17" id="KW-0121">Carboxypeptidase</keyword>